<feature type="compositionally biased region" description="Low complexity" evidence="1">
    <location>
        <begin position="577"/>
        <end position="592"/>
    </location>
</feature>
<feature type="compositionally biased region" description="Low complexity" evidence="1">
    <location>
        <begin position="158"/>
        <end position="182"/>
    </location>
</feature>
<feature type="compositionally biased region" description="Polar residues" evidence="1">
    <location>
        <begin position="557"/>
        <end position="576"/>
    </location>
</feature>
<feature type="transmembrane region" description="Helical" evidence="2">
    <location>
        <begin position="44"/>
        <end position="68"/>
    </location>
</feature>
<feature type="compositionally biased region" description="Low complexity" evidence="1">
    <location>
        <begin position="599"/>
        <end position="623"/>
    </location>
</feature>
<evidence type="ECO:0000313" key="3">
    <source>
        <dbReference type="EMBL" id="KAG2482270.1"/>
    </source>
</evidence>
<evidence type="ECO:0008006" key="5">
    <source>
        <dbReference type="Google" id="ProtNLM"/>
    </source>
</evidence>
<organism evidence="3 4">
    <name type="scientific">Edaphochlamys debaryana</name>
    <dbReference type="NCBI Taxonomy" id="47281"/>
    <lineage>
        <taxon>Eukaryota</taxon>
        <taxon>Viridiplantae</taxon>
        <taxon>Chlorophyta</taxon>
        <taxon>core chlorophytes</taxon>
        <taxon>Chlorophyceae</taxon>
        <taxon>CS clade</taxon>
        <taxon>Chlamydomonadales</taxon>
        <taxon>Chlamydomonadales incertae sedis</taxon>
        <taxon>Edaphochlamys</taxon>
    </lineage>
</organism>
<reference evidence="3" key="1">
    <citation type="journal article" date="2020" name="bioRxiv">
        <title>Comparative genomics of Chlamydomonas.</title>
        <authorList>
            <person name="Craig R.J."/>
            <person name="Hasan A.R."/>
            <person name="Ness R.W."/>
            <person name="Keightley P.D."/>
        </authorList>
    </citation>
    <scope>NUCLEOTIDE SEQUENCE</scope>
    <source>
        <strain evidence="3">CCAP 11/70</strain>
    </source>
</reference>
<protein>
    <recommendedName>
        <fullName evidence="5">Protein kinase domain-containing protein</fullName>
    </recommendedName>
</protein>
<dbReference type="AlphaFoldDB" id="A0A835XJJ3"/>
<name>A0A835XJJ3_9CHLO</name>
<evidence type="ECO:0000256" key="2">
    <source>
        <dbReference type="SAM" id="Phobius"/>
    </source>
</evidence>
<comment type="caution">
    <text evidence="3">The sequence shown here is derived from an EMBL/GenBank/DDBJ whole genome shotgun (WGS) entry which is preliminary data.</text>
</comment>
<evidence type="ECO:0000256" key="1">
    <source>
        <dbReference type="SAM" id="MobiDB-lite"/>
    </source>
</evidence>
<sequence length="734" mass="75832">MSHPLFPAPSQLSRKACRKAKARETKGGRKGHQQQAPVFNPSPAALGLVAIATVLIPALLTLCVVVAAQLAQLSPLLPLLEGVCKLYIFDCCRNALLSGVLVWGKRVSIKLTIRAKPQQSTHRPHPTTCQTAATPSDDDKPSSAHPSSANATAGPFTPSVSDASAHPSSASTTSQASTFPSSEPCDPAALPDDLTFTVTCPEDATPLCVDVARVIFELMLQALPANAPLEVVPQPLCCDPSRRVAWAAVGPTSCSNPCLAPGMASRPATCKASLIQQCFSAAGDVLSTATGSACRKTITLLLDEEDQAALASGATRDVAVCAAKALGSELRSYASHHGALAARYGGAEAADLHAMRVVAWNVEWDPRCPDRLTLVIYTEWAQGGDLSHAVKGIAWALDKDGAVAPAPSGCLPGDGPSLDRSHLLRLVISSLEHVAALEAAGIVEGDLKFPNLVVDGPCGDRVLSIDPEGTRLLPSPLRAAAAALSASPFAATPLGAALLARARLAPVEQDVITFDVRPPEACLGAAYRVLAQAAARMAAAAGASSAEAAPEAEAADQPSNTETADEPSSTETADQPSETAEASAESDAPSGSAEEHEASAAPESSEPSSGSGEAPEASEAAPEVPKREVGVQAILDALDDGQDVSELYDTYGGRSYLCLASMTYMWATCLLAELGRIQAILEDRSQQGGWPGTGAANEKFLLALVGVAMTCTDVLPSRRPLPGRVLAKLRAIVP</sequence>
<keyword evidence="2" id="KW-0812">Transmembrane</keyword>
<feature type="region of interest" description="Disordered" evidence="1">
    <location>
        <begin position="1"/>
        <end position="36"/>
    </location>
</feature>
<feature type="region of interest" description="Disordered" evidence="1">
    <location>
        <begin position="115"/>
        <end position="185"/>
    </location>
</feature>
<gene>
    <name evidence="3" type="ORF">HYH03_018784</name>
</gene>
<keyword evidence="2" id="KW-0472">Membrane</keyword>
<proteinExistence type="predicted"/>
<dbReference type="EMBL" id="JAEHOE010000237">
    <property type="protein sequence ID" value="KAG2482270.1"/>
    <property type="molecule type" value="Genomic_DNA"/>
</dbReference>
<feature type="compositionally biased region" description="Polar residues" evidence="1">
    <location>
        <begin position="117"/>
        <end position="134"/>
    </location>
</feature>
<dbReference type="Proteomes" id="UP000612055">
    <property type="component" value="Unassembled WGS sequence"/>
</dbReference>
<feature type="region of interest" description="Disordered" evidence="1">
    <location>
        <begin position="546"/>
        <end position="626"/>
    </location>
</feature>
<accession>A0A835XJJ3</accession>
<keyword evidence="2" id="KW-1133">Transmembrane helix</keyword>
<keyword evidence="4" id="KW-1185">Reference proteome</keyword>
<evidence type="ECO:0000313" key="4">
    <source>
        <dbReference type="Proteomes" id="UP000612055"/>
    </source>
</evidence>